<protein>
    <recommendedName>
        <fullName evidence="5">Secreted protein</fullName>
    </recommendedName>
</protein>
<feature type="non-terminal residue" evidence="3">
    <location>
        <position position="64"/>
    </location>
</feature>
<proteinExistence type="predicted"/>
<dbReference type="Proteomes" id="UP000054359">
    <property type="component" value="Unassembled WGS sequence"/>
</dbReference>
<evidence type="ECO:0000313" key="3">
    <source>
        <dbReference type="EMBL" id="KFM80975.1"/>
    </source>
</evidence>
<dbReference type="OrthoDB" id="9829321at2759"/>
<keyword evidence="2" id="KW-0732">Signal</keyword>
<evidence type="ECO:0000313" key="4">
    <source>
        <dbReference type="Proteomes" id="UP000054359"/>
    </source>
</evidence>
<evidence type="ECO:0000256" key="2">
    <source>
        <dbReference type="SAM" id="SignalP"/>
    </source>
</evidence>
<accession>A0A087UUD6</accession>
<sequence>MEISHLLIAIAVSLAINLTVSATTGDRKRVRPPLVEEEGRRKLQKQTHCQFGNHSYELEERWRP</sequence>
<evidence type="ECO:0008006" key="5">
    <source>
        <dbReference type="Google" id="ProtNLM"/>
    </source>
</evidence>
<feature type="region of interest" description="Disordered" evidence="1">
    <location>
        <begin position="24"/>
        <end position="46"/>
    </location>
</feature>
<evidence type="ECO:0000256" key="1">
    <source>
        <dbReference type="SAM" id="MobiDB-lite"/>
    </source>
</evidence>
<feature type="chain" id="PRO_5001831000" description="Secreted protein" evidence="2">
    <location>
        <begin position="23"/>
        <end position="64"/>
    </location>
</feature>
<dbReference type="AlphaFoldDB" id="A0A087UUD6"/>
<organism evidence="3 4">
    <name type="scientific">Stegodyphus mimosarum</name>
    <name type="common">African social velvet spider</name>
    <dbReference type="NCBI Taxonomy" id="407821"/>
    <lineage>
        <taxon>Eukaryota</taxon>
        <taxon>Metazoa</taxon>
        <taxon>Ecdysozoa</taxon>
        <taxon>Arthropoda</taxon>
        <taxon>Chelicerata</taxon>
        <taxon>Arachnida</taxon>
        <taxon>Araneae</taxon>
        <taxon>Araneomorphae</taxon>
        <taxon>Entelegynae</taxon>
        <taxon>Eresoidea</taxon>
        <taxon>Eresidae</taxon>
        <taxon>Stegodyphus</taxon>
    </lineage>
</organism>
<keyword evidence="4" id="KW-1185">Reference proteome</keyword>
<dbReference type="EMBL" id="KK121657">
    <property type="protein sequence ID" value="KFM80975.1"/>
    <property type="molecule type" value="Genomic_DNA"/>
</dbReference>
<reference evidence="3 4" key="1">
    <citation type="submission" date="2013-11" db="EMBL/GenBank/DDBJ databases">
        <title>Genome sequencing of Stegodyphus mimosarum.</title>
        <authorList>
            <person name="Bechsgaard J."/>
        </authorList>
    </citation>
    <scope>NUCLEOTIDE SEQUENCE [LARGE SCALE GENOMIC DNA]</scope>
</reference>
<name>A0A087UUD6_STEMI</name>
<gene>
    <name evidence="3" type="ORF">X975_20455</name>
</gene>
<feature type="signal peptide" evidence="2">
    <location>
        <begin position="1"/>
        <end position="22"/>
    </location>
</feature>